<comment type="similarity">
    <text evidence="3 15">Belongs to the glycosyl hydrolase 31 family.</text>
</comment>
<feature type="domain" description="Glycoside hydrolase family 31 N-terminal" evidence="18">
    <location>
        <begin position="122"/>
        <end position="228"/>
    </location>
</feature>
<keyword evidence="6" id="KW-0964">Secreted</keyword>
<evidence type="ECO:0000256" key="10">
    <source>
        <dbReference type="ARBA" id="ARBA00023277"/>
    </source>
</evidence>
<dbReference type="Gene3D" id="2.60.40.1760">
    <property type="entry name" value="glycosyl hydrolase (family 31)"/>
    <property type="match status" value="1"/>
</dbReference>
<dbReference type="Proteomes" id="UP000242146">
    <property type="component" value="Unassembled WGS sequence"/>
</dbReference>
<organism evidence="20 21">
    <name type="scientific">Hesseltinella vesiculosa</name>
    <dbReference type="NCBI Taxonomy" id="101127"/>
    <lineage>
        <taxon>Eukaryota</taxon>
        <taxon>Fungi</taxon>
        <taxon>Fungi incertae sedis</taxon>
        <taxon>Mucoromycota</taxon>
        <taxon>Mucoromycotina</taxon>
        <taxon>Mucoromycetes</taxon>
        <taxon>Mucorales</taxon>
        <taxon>Cunninghamellaceae</taxon>
        <taxon>Hesseltinella</taxon>
    </lineage>
</organism>
<dbReference type="InterPro" id="IPR030458">
    <property type="entry name" value="Glyco_hydro_31_AS"/>
</dbReference>
<evidence type="ECO:0000256" key="16">
    <source>
        <dbReference type="SAM" id="SignalP"/>
    </source>
</evidence>
<keyword evidence="11 15" id="KW-0326">Glycosidase</keyword>
<dbReference type="SUPFAM" id="SSF51011">
    <property type="entry name" value="Glycosyl hydrolase domain"/>
    <property type="match status" value="1"/>
</dbReference>
<dbReference type="Gene3D" id="3.20.20.80">
    <property type="entry name" value="Glycosidases"/>
    <property type="match status" value="1"/>
</dbReference>
<dbReference type="InterPro" id="IPR013780">
    <property type="entry name" value="Glyco_hydro_b"/>
</dbReference>
<reference evidence="20 21" key="1">
    <citation type="submission" date="2016-07" db="EMBL/GenBank/DDBJ databases">
        <title>Pervasive Adenine N6-methylation of Active Genes in Fungi.</title>
        <authorList>
            <consortium name="DOE Joint Genome Institute"/>
            <person name="Mondo S.J."/>
            <person name="Dannebaum R.O."/>
            <person name="Kuo R.C."/>
            <person name="Labutti K."/>
            <person name="Haridas S."/>
            <person name="Kuo A."/>
            <person name="Salamov A."/>
            <person name="Ahrendt S.R."/>
            <person name="Lipzen A."/>
            <person name="Sullivan W."/>
            <person name="Andreopoulos W.B."/>
            <person name="Clum A."/>
            <person name="Lindquist E."/>
            <person name="Daum C."/>
            <person name="Ramamoorthy G.K."/>
            <person name="Gryganskyi A."/>
            <person name="Culley D."/>
            <person name="Magnuson J.K."/>
            <person name="James T.Y."/>
            <person name="O'Malley M.A."/>
            <person name="Stajich J.E."/>
            <person name="Spatafora J.W."/>
            <person name="Visel A."/>
            <person name="Grigoriev I.V."/>
        </authorList>
    </citation>
    <scope>NUCLEOTIDE SEQUENCE [LARGE SCALE GENOMIC DNA]</scope>
    <source>
        <strain evidence="20 21">NRRL 3301</strain>
    </source>
</reference>
<dbReference type="InterPro" id="IPR017853">
    <property type="entry name" value="GH"/>
</dbReference>
<dbReference type="Gene3D" id="2.60.40.1180">
    <property type="entry name" value="Golgi alpha-mannosidase II"/>
    <property type="match status" value="2"/>
</dbReference>
<dbReference type="EMBL" id="MCGT01000006">
    <property type="protein sequence ID" value="ORX58668.1"/>
    <property type="molecule type" value="Genomic_DNA"/>
</dbReference>
<comment type="function">
    <text evidence="14">Glucosidase involved in the degradation of cellulosic biomass. Has both alpha- and beta-glucosidase activity.</text>
</comment>
<dbReference type="GO" id="GO:0030246">
    <property type="term" value="F:carbohydrate binding"/>
    <property type="evidence" value="ECO:0007669"/>
    <property type="project" value="InterPro"/>
</dbReference>
<dbReference type="GO" id="GO:0000272">
    <property type="term" value="P:polysaccharide catabolic process"/>
    <property type="evidence" value="ECO:0007669"/>
    <property type="project" value="UniProtKB-KW"/>
</dbReference>
<dbReference type="PROSITE" id="PS00129">
    <property type="entry name" value="GLYCOSYL_HYDROL_F31_1"/>
    <property type="match status" value="1"/>
</dbReference>
<protein>
    <recommendedName>
        <fullName evidence="5">Probable alpha/beta-glucosidase agdC</fullName>
        <ecNumber evidence="4">3.2.1.21</ecNumber>
    </recommendedName>
</protein>
<dbReference type="SMR" id="A0A1X2GPS0"/>
<evidence type="ECO:0000256" key="14">
    <source>
        <dbReference type="ARBA" id="ARBA00025512"/>
    </source>
</evidence>
<dbReference type="Pfam" id="PF13802">
    <property type="entry name" value="Gal_mutarotas_2"/>
    <property type="match status" value="1"/>
</dbReference>
<keyword evidence="12" id="KW-0961">Cell wall biogenesis/degradation</keyword>
<evidence type="ECO:0000256" key="13">
    <source>
        <dbReference type="ARBA" id="ARBA00023326"/>
    </source>
</evidence>
<comment type="subcellular location">
    <subcellularLocation>
        <location evidence="2">Secreted</location>
    </subcellularLocation>
</comment>
<feature type="domain" description="Glycoside hydrolase family 31 TIM barrel" evidence="17">
    <location>
        <begin position="272"/>
        <end position="659"/>
    </location>
</feature>
<dbReference type="AlphaFoldDB" id="A0A1X2GPS0"/>
<evidence type="ECO:0000256" key="2">
    <source>
        <dbReference type="ARBA" id="ARBA00004613"/>
    </source>
</evidence>
<keyword evidence="7 16" id="KW-0732">Signal</keyword>
<dbReference type="SUPFAM" id="SSF51445">
    <property type="entry name" value="(Trans)glycosidases"/>
    <property type="match status" value="1"/>
</dbReference>
<evidence type="ECO:0000256" key="1">
    <source>
        <dbReference type="ARBA" id="ARBA00000448"/>
    </source>
</evidence>
<evidence type="ECO:0000259" key="17">
    <source>
        <dbReference type="Pfam" id="PF01055"/>
    </source>
</evidence>
<name>A0A1X2GPS0_9FUNG</name>
<dbReference type="Pfam" id="PF01055">
    <property type="entry name" value="Glyco_hydro_31_2nd"/>
    <property type="match status" value="1"/>
</dbReference>
<evidence type="ECO:0000256" key="9">
    <source>
        <dbReference type="ARBA" id="ARBA00023180"/>
    </source>
</evidence>
<evidence type="ECO:0000259" key="18">
    <source>
        <dbReference type="Pfam" id="PF13802"/>
    </source>
</evidence>
<evidence type="ECO:0000256" key="4">
    <source>
        <dbReference type="ARBA" id="ARBA00012744"/>
    </source>
</evidence>
<dbReference type="PANTHER" id="PTHR22762">
    <property type="entry name" value="ALPHA-GLUCOSIDASE"/>
    <property type="match status" value="1"/>
</dbReference>
<evidence type="ECO:0000313" key="20">
    <source>
        <dbReference type="EMBL" id="ORX58668.1"/>
    </source>
</evidence>
<comment type="catalytic activity">
    <reaction evidence="1">
        <text>Hydrolysis of terminal, non-reducing beta-D-glucosyl residues with release of beta-D-glucose.</text>
        <dbReference type="EC" id="3.2.1.21"/>
    </reaction>
</comment>
<keyword evidence="9" id="KW-0325">Glycoprotein</keyword>
<feature type="signal peptide" evidence="16">
    <location>
        <begin position="1"/>
        <end position="21"/>
    </location>
</feature>
<evidence type="ECO:0000256" key="7">
    <source>
        <dbReference type="ARBA" id="ARBA00022729"/>
    </source>
</evidence>
<gene>
    <name evidence="20" type="ORF">DM01DRAFT_1381347</name>
</gene>
<comment type="caution">
    <text evidence="20">The sequence shown here is derived from an EMBL/GenBank/DDBJ whole genome shotgun (WGS) entry which is preliminary data.</text>
</comment>
<evidence type="ECO:0000256" key="12">
    <source>
        <dbReference type="ARBA" id="ARBA00023316"/>
    </source>
</evidence>
<dbReference type="GO" id="GO:0008422">
    <property type="term" value="F:beta-glucosidase activity"/>
    <property type="evidence" value="ECO:0007669"/>
    <property type="project" value="UniProtKB-EC"/>
</dbReference>
<dbReference type="OrthoDB" id="5839090at2759"/>
<dbReference type="PANTHER" id="PTHR22762:SF67">
    <property type="entry name" value="ALPHA_BETA-GLUCOSIDASE AGDC-RELATED"/>
    <property type="match status" value="1"/>
</dbReference>
<proteinExistence type="inferred from homology"/>
<evidence type="ECO:0000256" key="11">
    <source>
        <dbReference type="ARBA" id="ARBA00023295"/>
    </source>
</evidence>
<keyword evidence="21" id="KW-1185">Reference proteome</keyword>
<dbReference type="GO" id="GO:0005576">
    <property type="term" value="C:extracellular region"/>
    <property type="evidence" value="ECO:0007669"/>
    <property type="project" value="UniProtKB-SubCell"/>
</dbReference>
<dbReference type="GO" id="GO:0071555">
    <property type="term" value="P:cell wall organization"/>
    <property type="evidence" value="ECO:0007669"/>
    <property type="project" value="UniProtKB-KW"/>
</dbReference>
<dbReference type="EC" id="3.2.1.21" evidence="4"/>
<dbReference type="CDD" id="cd06602">
    <property type="entry name" value="GH31_MGAM_SI_GAA"/>
    <property type="match status" value="1"/>
</dbReference>
<keyword evidence="8 15" id="KW-0378">Hydrolase</keyword>
<accession>A0A1X2GPS0</accession>
<evidence type="ECO:0000259" key="19">
    <source>
        <dbReference type="Pfam" id="PF21365"/>
    </source>
</evidence>
<dbReference type="SUPFAM" id="SSF74650">
    <property type="entry name" value="Galactose mutarotase-like"/>
    <property type="match status" value="1"/>
</dbReference>
<evidence type="ECO:0000256" key="5">
    <source>
        <dbReference type="ARBA" id="ARBA00014002"/>
    </source>
</evidence>
<evidence type="ECO:0000313" key="21">
    <source>
        <dbReference type="Proteomes" id="UP000242146"/>
    </source>
</evidence>
<dbReference type="InterPro" id="IPR025887">
    <property type="entry name" value="Glyco_hydro_31_N_dom"/>
</dbReference>
<dbReference type="Pfam" id="PF21365">
    <property type="entry name" value="Glyco_hydro_31_3rd"/>
    <property type="match status" value="1"/>
</dbReference>
<dbReference type="InterPro" id="IPR048395">
    <property type="entry name" value="Glyco_hydro_31_C"/>
</dbReference>
<keyword evidence="10" id="KW-0119">Carbohydrate metabolism</keyword>
<evidence type="ECO:0000256" key="15">
    <source>
        <dbReference type="RuleBase" id="RU361185"/>
    </source>
</evidence>
<feature type="chain" id="PRO_5012959341" description="Probable alpha/beta-glucosidase agdC" evidence="16">
    <location>
        <begin position="22"/>
        <end position="881"/>
    </location>
</feature>
<dbReference type="InterPro" id="IPR011013">
    <property type="entry name" value="Gal_mutarotase_sf_dom"/>
</dbReference>
<evidence type="ECO:0000256" key="3">
    <source>
        <dbReference type="ARBA" id="ARBA00007806"/>
    </source>
</evidence>
<feature type="domain" description="Glycosyl hydrolase family 31 C-terminal" evidence="19">
    <location>
        <begin position="667"/>
        <end position="756"/>
    </location>
</feature>
<dbReference type="STRING" id="101127.A0A1X2GPS0"/>
<keyword evidence="13" id="KW-0624">Polysaccharide degradation</keyword>
<evidence type="ECO:0000256" key="8">
    <source>
        <dbReference type="ARBA" id="ARBA00022801"/>
    </source>
</evidence>
<dbReference type="CDD" id="cd14752">
    <property type="entry name" value="GH31_N"/>
    <property type="match status" value="1"/>
</dbReference>
<sequence length="881" mass="97856">MVQLKISVVFAASLLLGLATADYPNFDTTQGAHGYQVSGSVRNTRTGLSFPLSFISKGNGGVDYFGKTIQDLTVTVDYETDERLHVLISDTGHKQYPVPNSVLGLERPVIKHRAKNPNYEFKYTASPFGFQVLRKSDSQILFDTNNQPFVFEDQYIELTSSLPDDANVYGLGETTEPFRKNSIKNVTTIFAADNATPMYRNVYGAHPVYMEQRNGSTHGVFLLSAHGMDVFTVNGRITYKIIGGNLEFYFFAPKVATPNNFVTLYTDLVGKPFMPSHWMLGWHQCRYGYSNISVVDDVVKRYKQANIPLEVAWIDIDYMDRHKDFTLDPVNFPLPQVKALSSQLHANGQKFVTMVDPALSTNTTYGPHDRLVASGAYVKNPDGTEYQGQVWPGYTAFPDWWHPNVGAYWTKEMSDWLALLDIDGIWIDMNEPSAFCVGSCGTNRTNESPALPWTLPQSVQDELTANETVALLAQNKYLNDTRNLLSPNYAIYNSNGNLSAHAVATTAQFYGDVPLYDIKNLYGHAMSYHTRNAIQSHYPKQRPFVLTRSTFAGTGNRAGHWTGDNFSQWDYLKVSIATIFSMNLFGISYTGADVCGFNGDATEELCTRWSQLGAFYTFARNHNAIGQVDQYPYLWETTAEASRVALGARYAMLPYYYTLHEESARVGTGVWRPLFFEYPQEPSFLSNDVQFLLGTDILISPVVDEGARSVDAQFPVGTWYDWFTSERVESKDASNKVTLPANLTQIPIHVRGGAVVPLKSSKYTVADTYATPYNLLIVLDDTNAAAGRLYVDDGDSLVQQSTSSIDFSFNNGKLQASGKFGYSAAEPIGSIKIVGGNSSYAGQLSKMTINGKTFQATHPTSNVAVFTNLSIGLAHPFSATF</sequence>
<evidence type="ECO:0000256" key="6">
    <source>
        <dbReference type="ARBA" id="ARBA00022525"/>
    </source>
</evidence>
<dbReference type="InterPro" id="IPR000322">
    <property type="entry name" value="Glyco_hydro_31_TIM"/>
</dbReference>